<evidence type="ECO:0000313" key="1">
    <source>
        <dbReference type="EMBL" id="GKV51462.1"/>
    </source>
</evidence>
<dbReference type="EMBL" id="BPVZ01000501">
    <property type="protein sequence ID" value="GKV51462.1"/>
    <property type="molecule type" value="Genomic_DNA"/>
</dbReference>
<protein>
    <submittedName>
        <fullName evidence="1">Uncharacterized protein</fullName>
    </submittedName>
</protein>
<proteinExistence type="predicted"/>
<name>A0AAV5MSU0_9ROSI</name>
<comment type="caution">
    <text evidence="1">The sequence shown here is derived from an EMBL/GenBank/DDBJ whole genome shotgun (WGS) entry which is preliminary data.</text>
</comment>
<gene>
    <name evidence="1" type="ORF">SLEP1_g58117</name>
</gene>
<keyword evidence="2" id="KW-1185">Reference proteome</keyword>
<reference evidence="1 2" key="1">
    <citation type="journal article" date="2021" name="Commun. Biol.">
        <title>The genome of Shorea leprosula (Dipterocarpaceae) highlights the ecological relevance of drought in aseasonal tropical rainforests.</title>
        <authorList>
            <person name="Ng K.K.S."/>
            <person name="Kobayashi M.J."/>
            <person name="Fawcett J.A."/>
            <person name="Hatakeyama M."/>
            <person name="Paape T."/>
            <person name="Ng C.H."/>
            <person name="Ang C.C."/>
            <person name="Tnah L.H."/>
            <person name="Lee C.T."/>
            <person name="Nishiyama T."/>
            <person name="Sese J."/>
            <person name="O'Brien M.J."/>
            <person name="Copetti D."/>
            <person name="Mohd Noor M.I."/>
            <person name="Ong R.C."/>
            <person name="Putra M."/>
            <person name="Sireger I.Z."/>
            <person name="Indrioko S."/>
            <person name="Kosugi Y."/>
            <person name="Izuno A."/>
            <person name="Isagi Y."/>
            <person name="Lee S.L."/>
            <person name="Shimizu K.K."/>
        </authorList>
    </citation>
    <scope>NUCLEOTIDE SEQUENCE [LARGE SCALE GENOMIC DNA]</scope>
    <source>
        <strain evidence="1">214</strain>
    </source>
</reference>
<dbReference type="AlphaFoldDB" id="A0AAV5MSU0"/>
<dbReference type="Proteomes" id="UP001054252">
    <property type="component" value="Unassembled WGS sequence"/>
</dbReference>
<sequence>MILEKIMKFDLEILMVSDVNWISSEPCAFVGPVHECTVFVMPRIRVLGRDTV</sequence>
<organism evidence="1 2">
    <name type="scientific">Rubroshorea leprosula</name>
    <dbReference type="NCBI Taxonomy" id="152421"/>
    <lineage>
        <taxon>Eukaryota</taxon>
        <taxon>Viridiplantae</taxon>
        <taxon>Streptophyta</taxon>
        <taxon>Embryophyta</taxon>
        <taxon>Tracheophyta</taxon>
        <taxon>Spermatophyta</taxon>
        <taxon>Magnoliopsida</taxon>
        <taxon>eudicotyledons</taxon>
        <taxon>Gunneridae</taxon>
        <taxon>Pentapetalae</taxon>
        <taxon>rosids</taxon>
        <taxon>malvids</taxon>
        <taxon>Malvales</taxon>
        <taxon>Dipterocarpaceae</taxon>
        <taxon>Rubroshorea</taxon>
    </lineage>
</organism>
<evidence type="ECO:0000313" key="2">
    <source>
        <dbReference type="Proteomes" id="UP001054252"/>
    </source>
</evidence>
<accession>A0AAV5MSU0</accession>